<keyword evidence="1" id="KW-0456">Lyase</keyword>
<evidence type="ECO:0000313" key="4">
    <source>
        <dbReference type="Proteomes" id="UP000823633"/>
    </source>
</evidence>
<gene>
    <name evidence="3" type="ORF">IAC42_05385</name>
</gene>
<dbReference type="InterPro" id="IPR012016">
    <property type="entry name" value="PMDh-S-like"/>
</dbReference>
<dbReference type="Gene3D" id="3.50.30.10">
    <property type="entry name" value="Phosphohistidine domain"/>
    <property type="match status" value="1"/>
</dbReference>
<evidence type="ECO:0000259" key="2">
    <source>
        <dbReference type="Pfam" id="PF01989"/>
    </source>
</evidence>
<proteinExistence type="predicted"/>
<dbReference type="InterPro" id="IPR002840">
    <property type="entry name" value="PMDh-S-like_dom"/>
</dbReference>
<reference evidence="3" key="1">
    <citation type="submission" date="2020-10" db="EMBL/GenBank/DDBJ databases">
        <authorList>
            <person name="Gilroy R."/>
        </authorList>
    </citation>
    <scope>NUCLEOTIDE SEQUENCE</scope>
    <source>
        <strain evidence="3">11167</strain>
    </source>
</reference>
<feature type="domain" description="Phosphomevalonate dehydratase small subunit-like" evidence="2">
    <location>
        <begin position="42"/>
        <end position="111"/>
    </location>
</feature>
<dbReference type="Proteomes" id="UP000823633">
    <property type="component" value="Unassembled WGS sequence"/>
</dbReference>
<comment type="caution">
    <text evidence="3">The sequence shown here is derived from an EMBL/GenBank/DDBJ whole genome shotgun (WGS) entry which is preliminary data.</text>
</comment>
<protein>
    <submittedName>
        <fullName evidence="3">DUF126 domain-containing protein</fullName>
    </submittedName>
</protein>
<evidence type="ECO:0000256" key="1">
    <source>
        <dbReference type="ARBA" id="ARBA00023239"/>
    </source>
</evidence>
<sequence>MSARQFKGRVVVKGSATAEALVSKGGFNTLASYQHSLMFGDKEGKCSDQNNSDLYKKPMAGKALCMPQTIGSTTGGLVLYCASAMSRQPAMLLFSKEIDSLAAAGAVLAAVWTDKPMPTVDMLGDDFLSYVQTGDRISLAEDGTVTVER</sequence>
<dbReference type="Pfam" id="PF01989">
    <property type="entry name" value="AcnX_swivel_put"/>
    <property type="match status" value="1"/>
</dbReference>
<accession>A0A9D9H9R6</accession>
<reference evidence="3" key="2">
    <citation type="journal article" date="2021" name="PeerJ">
        <title>Extensive microbial diversity within the chicken gut microbiome revealed by metagenomics and culture.</title>
        <authorList>
            <person name="Gilroy R."/>
            <person name="Ravi A."/>
            <person name="Getino M."/>
            <person name="Pursley I."/>
            <person name="Horton D.L."/>
            <person name="Alikhan N.F."/>
            <person name="Baker D."/>
            <person name="Gharbi K."/>
            <person name="Hall N."/>
            <person name="Watson M."/>
            <person name="Adriaenssens E.M."/>
            <person name="Foster-Nyarko E."/>
            <person name="Jarju S."/>
            <person name="Secka A."/>
            <person name="Antonio M."/>
            <person name="Oren A."/>
            <person name="Chaudhuri R.R."/>
            <person name="La Ragione R."/>
            <person name="Hildebrand F."/>
            <person name="Pallen M.J."/>
        </authorList>
    </citation>
    <scope>NUCLEOTIDE SEQUENCE</scope>
    <source>
        <strain evidence="3">11167</strain>
    </source>
</reference>
<dbReference type="AlphaFoldDB" id="A0A9D9H9R6"/>
<dbReference type="PIRSF" id="PIRSF004966">
    <property type="entry name" value="UCP004966"/>
    <property type="match status" value="1"/>
</dbReference>
<name>A0A9D9H9R6_9SPIR</name>
<evidence type="ECO:0000313" key="3">
    <source>
        <dbReference type="EMBL" id="MBO8443174.1"/>
    </source>
</evidence>
<dbReference type="SUPFAM" id="SSF52016">
    <property type="entry name" value="LeuD/IlvD-like"/>
    <property type="match status" value="1"/>
</dbReference>
<dbReference type="EMBL" id="JADIMU010000033">
    <property type="protein sequence ID" value="MBO8443174.1"/>
    <property type="molecule type" value="Genomic_DNA"/>
</dbReference>
<dbReference type="GO" id="GO:0016829">
    <property type="term" value="F:lyase activity"/>
    <property type="evidence" value="ECO:0007669"/>
    <property type="project" value="UniProtKB-KW"/>
</dbReference>
<organism evidence="3 4">
    <name type="scientific">Candidatus Aphodenecus pullistercoris</name>
    <dbReference type="NCBI Taxonomy" id="2840669"/>
    <lineage>
        <taxon>Bacteria</taxon>
        <taxon>Pseudomonadati</taxon>
        <taxon>Spirochaetota</taxon>
        <taxon>Spirochaetia</taxon>
        <taxon>Spirochaetales</taxon>
        <taxon>Candidatus Aphodenecus</taxon>
    </lineage>
</organism>